<dbReference type="EMBL" id="FQXS01000003">
    <property type="protein sequence ID" value="SHH51608.1"/>
    <property type="molecule type" value="Genomic_DNA"/>
</dbReference>
<evidence type="ECO:0000313" key="3">
    <source>
        <dbReference type="EMBL" id="SHH51608.1"/>
    </source>
</evidence>
<dbReference type="SMART" id="SM00710">
    <property type="entry name" value="PbH1"/>
    <property type="match status" value="8"/>
</dbReference>
<dbReference type="InterPro" id="IPR012334">
    <property type="entry name" value="Pectin_lyas_fold"/>
</dbReference>
<dbReference type="InterPro" id="IPR039448">
    <property type="entry name" value="Beta_helix"/>
</dbReference>
<keyword evidence="4" id="KW-1185">Reference proteome</keyword>
<dbReference type="InterPro" id="IPR006626">
    <property type="entry name" value="PbH1"/>
</dbReference>
<dbReference type="NCBIfam" id="TIGR03804">
    <property type="entry name" value="para_beta_helix"/>
    <property type="match status" value="1"/>
</dbReference>
<feature type="signal peptide" evidence="1">
    <location>
        <begin position="1"/>
        <end position="28"/>
    </location>
</feature>
<organism evidence="3 4">
    <name type="scientific">Desulfofustis glycolicus DSM 9705</name>
    <dbReference type="NCBI Taxonomy" id="1121409"/>
    <lineage>
        <taxon>Bacteria</taxon>
        <taxon>Pseudomonadati</taxon>
        <taxon>Thermodesulfobacteriota</taxon>
        <taxon>Desulfobulbia</taxon>
        <taxon>Desulfobulbales</taxon>
        <taxon>Desulfocapsaceae</taxon>
        <taxon>Desulfofustis</taxon>
    </lineage>
</organism>
<name>A0A1M5TLP7_9BACT</name>
<feature type="domain" description="Right handed beta helix" evidence="2">
    <location>
        <begin position="399"/>
        <end position="575"/>
    </location>
</feature>
<evidence type="ECO:0000259" key="2">
    <source>
        <dbReference type="Pfam" id="PF13229"/>
    </source>
</evidence>
<gene>
    <name evidence="3" type="ORF">SAMN02745124_00791</name>
</gene>
<dbReference type="Pfam" id="PF13229">
    <property type="entry name" value="Beta_helix"/>
    <property type="match status" value="2"/>
</dbReference>
<dbReference type="Proteomes" id="UP000184139">
    <property type="component" value="Unassembled WGS sequence"/>
</dbReference>
<feature type="domain" description="Right handed beta helix" evidence="2">
    <location>
        <begin position="293"/>
        <end position="359"/>
    </location>
</feature>
<dbReference type="SUPFAM" id="SSF51126">
    <property type="entry name" value="Pectin lyase-like"/>
    <property type="match status" value="1"/>
</dbReference>
<evidence type="ECO:0000256" key="1">
    <source>
        <dbReference type="SAM" id="SignalP"/>
    </source>
</evidence>
<dbReference type="InterPro" id="IPR011050">
    <property type="entry name" value="Pectin_lyase_fold/virulence"/>
</dbReference>
<feature type="chain" id="PRO_5013200578" evidence="1">
    <location>
        <begin position="29"/>
        <end position="728"/>
    </location>
</feature>
<keyword evidence="1" id="KW-0732">Signal</keyword>
<accession>A0A1M5TLP7</accession>
<dbReference type="OrthoDB" id="5518713at2"/>
<reference evidence="3 4" key="1">
    <citation type="submission" date="2016-11" db="EMBL/GenBank/DDBJ databases">
        <authorList>
            <person name="Jaros S."/>
            <person name="Januszkiewicz K."/>
            <person name="Wedrychowicz H."/>
        </authorList>
    </citation>
    <scope>NUCLEOTIDE SEQUENCE [LARGE SCALE GENOMIC DNA]</scope>
    <source>
        <strain evidence="3 4">DSM 9705</strain>
    </source>
</reference>
<dbReference type="Gene3D" id="2.160.20.10">
    <property type="entry name" value="Single-stranded right-handed beta-helix, Pectin lyase-like"/>
    <property type="match status" value="3"/>
</dbReference>
<dbReference type="STRING" id="1121409.SAMN02745124_00791"/>
<dbReference type="RefSeq" id="WP_073373524.1">
    <property type="nucleotide sequence ID" value="NZ_FQXS01000003.1"/>
</dbReference>
<dbReference type="PANTHER" id="PTHR36453">
    <property type="entry name" value="SECRETED PROTEIN-RELATED"/>
    <property type="match status" value="1"/>
</dbReference>
<dbReference type="InterPro" id="IPR022441">
    <property type="entry name" value="Para_beta_helix_rpt-2"/>
</dbReference>
<sequence length="728" mass="78013">MICQTLKHIVVTCCCLGAVLLGPLSCVAATYYIAADGSDDNDGLSRDVPWQTIDRVNSLSRSVASGSTFRFRRGDVFRGTIHLAGETQDATLAAYGEGERPVISGSVEITGWTLHGGSVYVADVSKNLGAGETIEHLFVDNRRMLLARYPNVATVLPDPDEGWLEVGTGSSKRRFSDPVLGAYGKPAGYWVGGTIRIRTFSWLFETREIVSSTAAGTITMDRDLTETLAATIQPGWGYYIDNVLGELDHEGEWYFDAAMGRVYLYAPGGVHPDTLLVEGAVRELGCNLLWKYHGTVIDGLTFRHQQVDGVNINQSDRVTVRNCRFENIGQVGVNMAWNSTDLVVENNEFFDILDFAFKFIATTGNDGWDPGQSFFRRNLLRNTAVIAGYGGDGVAHACGVRTYGVRGLNIVGNVIEDTGYVGIHLEGGDHFVENNVIRRSLLTLDDGGGIFVNSPGNTIRGNIVTDTWGNRGPSSGTHNGGDFDDNQMGMGIFFQPRLSGNIVTGNTFANNRSHGIYPHYASNTVVSDNTCYNNGSGAYQGAQLYLAGANGSSYHNTAQRNILVATAAGQLVMRTNTAFAFGTYDNDVLCNQVSEASIRNGSSVLTLPQWQASGAGRDPNASACPSGTSPVTRIIINDSGTPRQVPLGSAPLFDAAGERLGDSVTIAPYGSVVVFQEGTLFYSLEKVIAILQVLTGGAGPGLDLLDMDGDRRVGLADAVSLLQVLAGR</sequence>
<dbReference type="PANTHER" id="PTHR36453:SF1">
    <property type="entry name" value="RIGHT HANDED BETA HELIX DOMAIN-CONTAINING PROTEIN"/>
    <property type="match status" value="1"/>
</dbReference>
<dbReference type="AlphaFoldDB" id="A0A1M5TLP7"/>
<evidence type="ECO:0000313" key="4">
    <source>
        <dbReference type="Proteomes" id="UP000184139"/>
    </source>
</evidence>
<proteinExistence type="predicted"/>
<protein>
    <submittedName>
        <fullName evidence="3">Parallel beta-helix repeat (Two copies)</fullName>
    </submittedName>
</protein>